<protein>
    <submittedName>
        <fullName evidence="4">MBL fold metallo-hydrolase</fullName>
    </submittedName>
</protein>
<dbReference type="Gene3D" id="3.60.15.10">
    <property type="entry name" value="Ribonuclease Z/Hydroxyacylglutathione hydrolase-like"/>
    <property type="match status" value="1"/>
</dbReference>
<name>A0A3P3VLE7_9GAMM</name>
<comment type="caution">
    <text evidence="4">The sequence shown here is derived from an EMBL/GenBank/DDBJ whole genome shotgun (WGS) entry which is preliminary data.</text>
</comment>
<evidence type="ECO:0000259" key="2">
    <source>
        <dbReference type="SMART" id="SM00849"/>
    </source>
</evidence>
<dbReference type="SMART" id="SM01027">
    <property type="entry name" value="Beta-Casp"/>
    <property type="match status" value="1"/>
</dbReference>
<keyword evidence="5" id="KW-1185">Reference proteome</keyword>
<dbReference type="AlphaFoldDB" id="A0A3P3VLE7"/>
<dbReference type="SMART" id="SM00849">
    <property type="entry name" value="Lactamase_B"/>
    <property type="match status" value="1"/>
</dbReference>
<gene>
    <name evidence="4" type="ORF">D0544_15485</name>
</gene>
<dbReference type="InterPro" id="IPR022712">
    <property type="entry name" value="Beta_Casp"/>
</dbReference>
<dbReference type="InterPro" id="IPR050698">
    <property type="entry name" value="MBL"/>
</dbReference>
<dbReference type="Pfam" id="PF00753">
    <property type="entry name" value="Lactamase_B"/>
    <property type="match status" value="1"/>
</dbReference>
<dbReference type="PANTHER" id="PTHR11203:SF37">
    <property type="entry name" value="INTEGRATOR COMPLEX SUBUNIT 11"/>
    <property type="match status" value="1"/>
</dbReference>
<feature type="domain" description="Metallo-beta-lactamase" evidence="2">
    <location>
        <begin position="13"/>
        <end position="226"/>
    </location>
</feature>
<dbReference type="InterPro" id="IPR011108">
    <property type="entry name" value="RMMBL"/>
</dbReference>
<dbReference type="RefSeq" id="WP_125017724.1">
    <property type="nucleotide sequence ID" value="NZ_QWEZ01000002.1"/>
</dbReference>
<sequence length="452" mass="50360">MDLTFLGAAGTVTGSKYLLQHQGRQYLIDCGLYQGVKNLRQRNWQPLPLASGKLDAVLLTHAHIDHSGYLPALVRRGYMGPVYSSKATFELCKILLPDAGYLQEEDARYANKRKFSRHSPAEPLFTVEDAERALKLFRPVDFDEPLELGKGLNARFSPVGHIIGASCIHFRDARASVLFSGDVGRQDDPVMYPPQAVSGADYLVVESTYGNRRHGTQDPKETLETIINETAGRGGIVLIPSFAVGRAQLLLHLICELKREERILELPLYLNSPMAISATELHKRFHKLHRLSHEQCEQIDACTHYVRSVEESIELNSRKMPAIIISASGMASGGRVLHHLKALISNHRNSVVFAGFQAPGTRGDALLNGAEQVKIHGEQFPVKAQIHSLDNLSAHGDHREIIEWLRQFKAAPRHTWITHGEPAAADAMRVHVREALGWAVSVAEYRDLVRLE</sequence>
<dbReference type="Proteomes" id="UP000280792">
    <property type="component" value="Unassembled WGS sequence"/>
</dbReference>
<organism evidence="4 5">
    <name type="scientific">Aestuariirhabdus litorea</name>
    <dbReference type="NCBI Taxonomy" id="2528527"/>
    <lineage>
        <taxon>Bacteria</taxon>
        <taxon>Pseudomonadati</taxon>
        <taxon>Pseudomonadota</taxon>
        <taxon>Gammaproteobacteria</taxon>
        <taxon>Oceanospirillales</taxon>
        <taxon>Aestuariirhabdaceae</taxon>
        <taxon>Aestuariirhabdus</taxon>
    </lineage>
</organism>
<evidence type="ECO:0000313" key="5">
    <source>
        <dbReference type="Proteomes" id="UP000280792"/>
    </source>
</evidence>
<reference evidence="4 5" key="1">
    <citation type="submission" date="2018-08" db="EMBL/GenBank/DDBJ databases">
        <authorList>
            <person name="Khan S.A."/>
        </authorList>
    </citation>
    <scope>NUCLEOTIDE SEQUENCE [LARGE SCALE GENOMIC DNA]</scope>
    <source>
        <strain evidence="4 5">GTF-13</strain>
    </source>
</reference>
<accession>A0A3P3VLE7</accession>
<dbReference type="InterPro" id="IPR001279">
    <property type="entry name" value="Metallo-B-lactamas"/>
</dbReference>
<dbReference type="Pfam" id="PF07521">
    <property type="entry name" value="RMMBL"/>
    <property type="match status" value="1"/>
</dbReference>
<dbReference type="Pfam" id="PF10996">
    <property type="entry name" value="Beta-Casp"/>
    <property type="match status" value="1"/>
</dbReference>
<reference evidence="4 5" key="2">
    <citation type="submission" date="2018-12" db="EMBL/GenBank/DDBJ databases">
        <title>Simiduia agarivorans gen. nov., sp. nov., a marine, agarolytic bacterium isolated from shallow coastal water from Keelung, Taiwan.</title>
        <authorList>
            <person name="Shieh W.Y."/>
        </authorList>
    </citation>
    <scope>NUCLEOTIDE SEQUENCE [LARGE SCALE GENOMIC DNA]</scope>
    <source>
        <strain evidence="4 5">GTF-13</strain>
    </source>
</reference>
<dbReference type="EMBL" id="QWEZ01000002">
    <property type="protein sequence ID" value="RRJ83234.1"/>
    <property type="molecule type" value="Genomic_DNA"/>
</dbReference>
<dbReference type="GO" id="GO:0004521">
    <property type="term" value="F:RNA endonuclease activity"/>
    <property type="evidence" value="ECO:0007669"/>
    <property type="project" value="TreeGrafter"/>
</dbReference>
<evidence type="ECO:0000256" key="1">
    <source>
        <dbReference type="ARBA" id="ARBA00022801"/>
    </source>
</evidence>
<evidence type="ECO:0000313" key="4">
    <source>
        <dbReference type="EMBL" id="RRJ83234.1"/>
    </source>
</evidence>
<feature type="domain" description="Beta-Casp" evidence="3">
    <location>
        <begin position="247"/>
        <end position="366"/>
    </location>
</feature>
<dbReference type="CDD" id="cd16295">
    <property type="entry name" value="TTHA0252-CPSF-like_MBL-fold"/>
    <property type="match status" value="1"/>
</dbReference>
<evidence type="ECO:0000259" key="3">
    <source>
        <dbReference type="SMART" id="SM01027"/>
    </source>
</evidence>
<dbReference type="Gene3D" id="3.40.50.10890">
    <property type="match status" value="1"/>
</dbReference>
<keyword evidence="1 4" id="KW-0378">Hydrolase</keyword>
<proteinExistence type="predicted"/>
<dbReference type="SUPFAM" id="SSF56281">
    <property type="entry name" value="Metallo-hydrolase/oxidoreductase"/>
    <property type="match status" value="1"/>
</dbReference>
<dbReference type="PANTHER" id="PTHR11203">
    <property type="entry name" value="CLEAVAGE AND POLYADENYLATION SPECIFICITY FACTOR FAMILY MEMBER"/>
    <property type="match status" value="1"/>
</dbReference>
<dbReference type="GO" id="GO:0016787">
    <property type="term" value="F:hydrolase activity"/>
    <property type="evidence" value="ECO:0007669"/>
    <property type="project" value="UniProtKB-KW"/>
</dbReference>
<dbReference type="InterPro" id="IPR036866">
    <property type="entry name" value="RibonucZ/Hydroxyglut_hydro"/>
</dbReference>